<dbReference type="EMBL" id="MTKT01002214">
    <property type="protein sequence ID" value="OWM80942.1"/>
    <property type="molecule type" value="Genomic_DNA"/>
</dbReference>
<evidence type="ECO:0000313" key="3">
    <source>
        <dbReference type="Proteomes" id="UP000197138"/>
    </source>
</evidence>
<protein>
    <submittedName>
        <fullName evidence="2">Uncharacterized protein</fullName>
    </submittedName>
</protein>
<organism evidence="2 3">
    <name type="scientific">Punica granatum</name>
    <name type="common">Pomegranate</name>
    <dbReference type="NCBI Taxonomy" id="22663"/>
    <lineage>
        <taxon>Eukaryota</taxon>
        <taxon>Viridiplantae</taxon>
        <taxon>Streptophyta</taxon>
        <taxon>Embryophyta</taxon>
        <taxon>Tracheophyta</taxon>
        <taxon>Spermatophyta</taxon>
        <taxon>Magnoliopsida</taxon>
        <taxon>eudicotyledons</taxon>
        <taxon>Gunneridae</taxon>
        <taxon>Pentapetalae</taxon>
        <taxon>rosids</taxon>
        <taxon>malvids</taxon>
        <taxon>Myrtales</taxon>
        <taxon>Lythraceae</taxon>
        <taxon>Punica</taxon>
    </lineage>
</organism>
<feature type="transmembrane region" description="Helical" evidence="1">
    <location>
        <begin position="7"/>
        <end position="29"/>
    </location>
</feature>
<keyword evidence="1" id="KW-0812">Transmembrane</keyword>
<keyword evidence="1" id="KW-1133">Transmembrane helix</keyword>
<gene>
    <name evidence="2" type="ORF">CDL15_Pgr006973</name>
</gene>
<name>A0A218X980_PUNGR</name>
<comment type="caution">
    <text evidence="2">The sequence shown here is derived from an EMBL/GenBank/DDBJ whole genome shotgun (WGS) entry which is preliminary data.</text>
</comment>
<keyword evidence="1" id="KW-0472">Membrane</keyword>
<feature type="transmembrane region" description="Helical" evidence="1">
    <location>
        <begin position="35"/>
        <end position="53"/>
    </location>
</feature>
<dbReference type="Proteomes" id="UP000197138">
    <property type="component" value="Unassembled WGS sequence"/>
</dbReference>
<sequence length="105" mass="11798">MSQPYDSVYFLVVLRSPSLFSACEIGHVIDLKVVFVYPAGLLVPLAKIARFILRKLRLDSTKFGAEIQYLLDKAICHKVIDAKLDRANGRIVSKESKHINPPMSL</sequence>
<proteinExistence type="predicted"/>
<accession>A0A218X980</accession>
<evidence type="ECO:0000256" key="1">
    <source>
        <dbReference type="SAM" id="Phobius"/>
    </source>
</evidence>
<evidence type="ECO:0000313" key="2">
    <source>
        <dbReference type="EMBL" id="OWM80942.1"/>
    </source>
</evidence>
<dbReference type="AlphaFoldDB" id="A0A218X980"/>
<reference evidence="3" key="1">
    <citation type="journal article" date="2017" name="Plant J.">
        <title>The pomegranate (Punica granatum L.) genome and the genomics of punicalagin biosynthesis.</title>
        <authorList>
            <person name="Qin G."/>
            <person name="Xu C."/>
            <person name="Ming R."/>
            <person name="Tang H."/>
            <person name="Guyot R."/>
            <person name="Kramer E.M."/>
            <person name="Hu Y."/>
            <person name="Yi X."/>
            <person name="Qi Y."/>
            <person name="Xu X."/>
            <person name="Gao Z."/>
            <person name="Pan H."/>
            <person name="Jian J."/>
            <person name="Tian Y."/>
            <person name="Yue Z."/>
            <person name="Xu Y."/>
        </authorList>
    </citation>
    <scope>NUCLEOTIDE SEQUENCE [LARGE SCALE GENOMIC DNA]</scope>
    <source>
        <strain evidence="3">cv. Dabenzi</strain>
    </source>
</reference>